<dbReference type="EMBL" id="MCFG01000071">
    <property type="protein sequence ID" value="ORX83552.1"/>
    <property type="molecule type" value="Genomic_DNA"/>
</dbReference>
<evidence type="ECO:0000256" key="6">
    <source>
        <dbReference type="SAM" id="MobiDB-lite"/>
    </source>
</evidence>
<feature type="domain" description="ADF-H" evidence="7">
    <location>
        <begin position="238"/>
        <end position="372"/>
    </location>
</feature>
<evidence type="ECO:0000313" key="10">
    <source>
        <dbReference type="Proteomes" id="UP000193944"/>
    </source>
</evidence>
<reference evidence="8 10" key="2">
    <citation type="submission" date="2016-08" db="EMBL/GenBank/DDBJ databases">
        <title>Pervasive Adenine N6-methylation of Active Genes in Fungi.</title>
        <authorList>
            <consortium name="DOE Joint Genome Institute"/>
            <person name="Mondo S.J."/>
            <person name="Dannebaum R.O."/>
            <person name="Kuo R.C."/>
            <person name="Labutti K."/>
            <person name="Haridas S."/>
            <person name="Kuo A."/>
            <person name="Salamov A."/>
            <person name="Ahrendt S.R."/>
            <person name="Lipzen A."/>
            <person name="Sullivan W."/>
            <person name="Andreopoulos W.B."/>
            <person name="Clum A."/>
            <person name="Lindquist E."/>
            <person name="Daum C."/>
            <person name="Ramamoorthy G.K."/>
            <person name="Gryganskyi A."/>
            <person name="Culley D."/>
            <person name="Magnuson J.K."/>
            <person name="James T.Y."/>
            <person name="O'Malley M.A."/>
            <person name="Stajich J.E."/>
            <person name="Spatafora J.W."/>
            <person name="Visel A."/>
            <person name="Grigoriev I.V."/>
        </authorList>
    </citation>
    <scope>NUCLEOTIDE SEQUENCE [LARGE SCALE GENOMIC DNA]</scope>
    <source>
        <strain evidence="8 10">S4</strain>
    </source>
</reference>
<name>A0A1Y1UYT4_9FUNG</name>
<feature type="compositionally biased region" description="Polar residues" evidence="6">
    <location>
        <begin position="191"/>
        <end position="215"/>
    </location>
</feature>
<organism evidence="8 10">
    <name type="scientific">Anaeromyces robustus</name>
    <dbReference type="NCBI Taxonomy" id="1754192"/>
    <lineage>
        <taxon>Eukaryota</taxon>
        <taxon>Fungi</taxon>
        <taxon>Fungi incertae sedis</taxon>
        <taxon>Chytridiomycota</taxon>
        <taxon>Chytridiomycota incertae sedis</taxon>
        <taxon>Neocallimastigomycetes</taxon>
        <taxon>Neocallimastigales</taxon>
        <taxon>Neocallimastigaceae</taxon>
        <taxon>Anaeromyces</taxon>
    </lineage>
</organism>
<dbReference type="GO" id="GO:0030833">
    <property type="term" value="P:regulation of actin filament polymerization"/>
    <property type="evidence" value="ECO:0007669"/>
    <property type="project" value="TreeGrafter"/>
</dbReference>
<dbReference type="GO" id="GO:0030864">
    <property type="term" value="C:cortical actin cytoskeleton"/>
    <property type="evidence" value="ECO:0007669"/>
    <property type="project" value="TreeGrafter"/>
</dbReference>
<dbReference type="GO" id="GO:0005884">
    <property type="term" value="C:actin filament"/>
    <property type="evidence" value="ECO:0007669"/>
    <property type="project" value="TreeGrafter"/>
</dbReference>
<accession>A0A1Y1UYT4</accession>
<reference evidence="8 10" key="1">
    <citation type="submission" date="2016-08" db="EMBL/GenBank/DDBJ databases">
        <title>A Parts List for Fungal Cellulosomes Revealed by Comparative Genomics.</title>
        <authorList>
            <consortium name="DOE Joint Genome Institute"/>
            <person name="Haitjema C.H."/>
            <person name="Gilmore S.P."/>
            <person name="Henske J.K."/>
            <person name="Solomon K.V."/>
            <person name="De Groot R."/>
            <person name="Kuo A."/>
            <person name="Mondo S.J."/>
            <person name="Salamov A.A."/>
            <person name="Labutti K."/>
            <person name="Zhao Z."/>
            <person name="Chiniquy J."/>
            <person name="Barry K."/>
            <person name="Brewer H.M."/>
            <person name="Purvine S.O."/>
            <person name="Wright A.T."/>
            <person name="Boxma B."/>
            <person name="Van Alen T."/>
            <person name="Hackstein J.H."/>
            <person name="Baker S.E."/>
            <person name="Grigoriev I.V."/>
            <person name="O'Malley M.A."/>
        </authorList>
    </citation>
    <scope>NUCLEOTIDE SEQUENCE [LARGE SCALE GENOMIC DNA]</scope>
    <source>
        <strain evidence="8 10">S4</strain>
    </source>
</reference>
<keyword evidence="4" id="KW-0206">Cytoskeleton</keyword>
<comment type="similarity">
    <text evidence="5">Belongs to the actin-binding proteins ADF family. Coactosin subfamily.</text>
</comment>
<dbReference type="CDD" id="cd11282">
    <property type="entry name" value="ADF_coactosin_like"/>
    <property type="match status" value="2"/>
</dbReference>
<dbReference type="FunFam" id="3.40.20.10:FF:000018">
    <property type="entry name" value="Coactosin-like 1"/>
    <property type="match status" value="2"/>
</dbReference>
<evidence type="ECO:0000256" key="4">
    <source>
        <dbReference type="ARBA" id="ARBA00023212"/>
    </source>
</evidence>
<dbReference type="InterPro" id="IPR002108">
    <property type="entry name" value="ADF-H"/>
</dbReference>
<evidence type="ECO:0000256" key="2">
    <source>
        <dbReference type="ARBA" id="ARBA00022490"/>
    </source>
</evidence>
<dbReference type="SMART" id="SM00102">
    <property type="entry name" value="ADF"/>
    <property type="match status" value="2"/>
</dbReference>
<evidence type="ECO:0000256" key="1">
    <source>
        <dbReference type="ARBA" id="ARBA00004245"/>
    </source>
</evidence>
<keyword evidence="3" id="KW-0009">Actin-binding</keyword>
<dbReference type="PROSITE" id="PS51263">
    <property type="entry name" value="ADF_H"/>
    <property type="match status" value="2"/>
</dbReference>
<keyword evidence="2" id="KW-0963">Cytoplasm</keyword>
<feature type="domain" description="ADF-H" evidence="7">
    <location>
        <begin position="4"/>
        <end position="137"/>
    </location>
</feature>
<dbReference type="EMBL" id="MCFG01000797">
    <property type="protein sequence ID" value="ORX43679.1"/>
    <property type="molecule type" value="Genomic_DNA"/>
</dbReference>
<gene>
    <name evidence="8" type="ORF">BCR32DRAFT_288336</name>
    <name evidence="9" type="ORF">BCR32DRAFT_291951</name>
</gene>
<dbReference type="Proteomes" id="UP000193944">
    <property type="component" value="Unassembled WGS sequence"/>
</dbReference>
<dbReference type="Gene3D" id="3.40.20.10">
    <property type="entry name" value="Severin"/>
    <property type="match status" value="2"/>
</dbReference>
<dbReference type="AlphaFoldDB" id="A0A1Y1UYT4"/>
<evidence type="ECO:0000259" key="7">
    <source>
        <dbReference type="PROSITE" id="PS51263"/>
    </source>
</evidence>
<evidence type="ECO:0000256" key="3">
    <source>
        <dbReference type="ARBA" id="ARBA00023203"/>
    </source>
</evidence>
<feature type="compositionally biased region" description="Low complexity" evidence="6">
    <location>
        <begin position="178"/>
        <end position="190"/>
    </location>
</feature>
<dbReference type="InterPro" id="IPR029006">
    <property type="entry name" value="ADF-H/Gelsolin-like_dom_sf"/>
</dbReference>
<dbReference type="PANTHER" id="PTHR10829">
    <property type="entry name" value="CORTACTIN AND DREBRIN"/>
    <property type="match status" value="1"/>
</dbReference>
<feature type="region of interest" description="Disordered" evidence="6">
    <location>
        <begin position="171"/>
        <end position="229"/>
    </location>
</feature>
<sequence length="384" mass="42718">MSIQVKFDNESVVRKAIDDVHNDSSDITWCCVTHLNDDPNVLTLQSTGKGGVEEMLSALSVTKVQYCLYRSTLKVDLSETVKFTFIYNLGDKVSFFKKGRFGIVKGDAIHYFEPYHIDFEISNPNELNNEIIDKKLKESAGVAIVEKNEFNENIDALPEVRTSVSALNTPVSAAPNIPVSSTSAPTTPSVGNLSSQPGSVNNSVSNLTGKYNSPSTERKQMKKQSSYNALTRPTMSKTDEVKFDQSILDGIGKVRNDNDPTTWVIGTYKDDDISKPVVLMASGTGDCNEMKEHFTPEKICYALIRVIDVYENINTVKFVFIYWLGSKVSVMKKAKISVHKGKVNEIFSNFHVDFMISSLNEISNEIVNRKVSQCSGSRSMVTRK</sequence>
<dbReference type="OrthoDB" id="20822at2759"/>
<comment type="subcellular location">
    <subcellularLocation>
        <location evidence="1">Cytoplasm</location>
        <location evidence="1">Cytoskeleton</location>
    </subcellularLocation>
</comment>
<dbReference type="PANTHER" id="PTHR10829:SF56">
    <property type="entry name" value="ADF-H DOMAIN-CONTAINING PROTEIN"/>
    <property type="match status" value="1"/>
</dbReference>
<evidence type="ECO:0000313" key="8">
    <source>
        <dbReference type="EMBL" id="ORX43679.1"/>
    </source>
</evidence>
<evidence type="ECO:0000256" key="5">
    <source>
        <dbReference type="ARBA" id="ARBA00038052"/>
    </source>
</evidence>
<dbReference type="SUPFAM" id="SSF55753">
    <property type="entry name" value="Actin depolymerizing proteins"/>
    <property type="match status" value="2"/>
</dbReference>
<proteinExistence type="inferred from homology"/>
<dbReference type="Pfam" id="PF00241">
    <property type="entry name" value="Cofilin_ADF"/>
    <property type="match status" value="2"/>
</dbReference>
<protein>
    <submittedName>
        <fullName evidence="8">Actin depolymerizing protein</fullName>
    </submittedName>
</protein>
<keyword evidence="10" id="KW-1185">Reference proteome</keyword>
<evidence type="ECO:0000313" key="9">
    <source>
        <dbReference type="EMBL" id="ORX83552.1"/>
    </source>
</evidence>
<dbReference type="GO" id="GO:0030427">
    <property type="term" value="C:site of polarized growth"/>
    <property type="evidence" value="ECO:0007669"/>
    <property type="project" value="TreeGrafter"/>
</dbReference>
<dbReference type="GO" id="GO:0051015">
    <property type="term" value="F:actin filament binding"/>
    <property type="evidence" value="ECO:0007669"/>
    <property type="project" value="TreeGrafter"/>
</dbReference>
<dbReference type="STRING" id="1754192.A0A1Y1UYT4"/>
<comment type="caution">
    <text evidence="8">The sequence shown here is derived from an EMBL/GenBank/DDBJ whole genome shotgun (WGS) entry which is preliminary data.</text>
</comment>